<evidence type="ECO:0000313" key="2">
    <source>
        <dbReference type="EMBL" id="MBR7798240.1"/>
    </source>
</evidence>
<keyword evidence="1" id="KW-0472">Membrane</keyword>
<protein>
    <submittedName>
        <fullName evidence="2">YdiK family protein</fullName>
    </submittedName>
</protein>
<dbReference type="InterPro" id="IPR025426">
    <property type="entry name" value="DUF4305"/>
</dbReference>
<dbReference type="EMBL" id="JAGSOT010000101">
    <property type="protein sequence ID" value="MBR7798240.1"/>
    <property type="molecule type" value="Genomic_DNA"/>
</dbReference>
<dbReference type="Proteomes" id="UP000675284">
    <property type="component" value="Unassembled WGS sequence"/>
</dbReference>
<name>A0A941IEN3_9BACI</name>
<dbReference type="RefSeq" id="WP_026680378.1">
    <property type="nucleotide sequence ID" value="NZ_BAAACY010000063.1"/>
</dbReference>
<evidence type="ECO:0000313" key="3">
    <source>
        <dbReference type="Proteomes" id="UP000675284"/>
    </source>
</evidence>
<feature type="transmembrane region" description="Helical" evidence="1">
    <location>
        <begin position="31"/>
        <end position="54"/>
    </location>
</feature>
<dbReference type="AlphaFoldDB" id="A0A941IEN3"/>
<keyword evidence="1" id="KW-1133">Transmembrane helix</keyword>
<organism evidence="2 3">
    <name type="scientific">Virgibacillus salarius</name>
    <dbReference type="NCBI Taxonomy" id="447199"/>
    <lineage>
        <taxon>Bacteria</taxon>
        <taxon>Bacillati</taxon>
        <taxon>Bacillota</taxon>
        <taxon>Bacilli</taxon>
        <taxon>Bacillales</taxon>
        <taxon>Bacillaceae</taxon>
        <taxon>Virgibacillus</taxon>
    </lineage>
</organism>
<dbReference type="Pfam" id="PF14146">
    <property type="entry name" value="DUF4305"/>
    <property type="match status" value="1"/>
</dbReference>
<comment type="caution">
    <text evidence="2">The sequence shown here is derived from an EMBL/GenBank/DDBJ whole genome shotgun (WGS) entry which is preliminary data.</text>
</comment>
<accession>A0A941IEN3</accession>
<sequence length="66" mass="7605">MKISPKTMAIIYFIMGVFFTYIAILSADDTIWNVTTIILAIFATLEIGVSIRLMSLHFRLKHKKKE</sequence>
<evidence type="ECO:0000256" key="1">
    <source>
        <dbReference type="SAM" id="Phobius"/>
    </source>
</evidence>
<keyword evidence="1" id="KW-0812">Transmembrane</keyword>
<reference evidence="2" key="1">
    <citation type="submission" date="2021-04" db="EMBL/GenBank/DDBJ databases">
        <title>Isolation and polyphasic classification of algal microorganism.</title>
        <authorList>
            <person name="Wang S."/>
        </authorList>
    </citation>
    <scope>NUCLEOTIDE SEQUENCE</scope>
    <source>
        <strain evidence="2">720a</strain>
    </source>
</reference>
<feature type="transmembrane region" description="Helical" evidence="1">
    <location>
        <begin position="7"/>
        <end position="25"/>
    </location>
</feature>
<keyword evidence="3" id="KW-1185">Reference proteome</keyword>
<proteinExistence type="predicted"/>
<gene>
    <name evidence="2" type="ORF">KCX74_19690</name>
</gene>